<dbReference type="AlphaFoldDB" id="A0A414NU06"/>
<dbReference type="EC" id="1.3.1.54" evidence="4"/>
<dbReference type="Pfam" id="PF02571">
    <property type="entry name" value="CbiJ"/>
    <property type="match status" value="1"/>
</dbReference>
<gene>
    <name evidence="4" type="primary">cobK</name>
    <name evidence="4" type="ORF">DW674_10390</name>
</gene>
<evidence type="ECO:0000313" key="4">
    <source>
        <dbReference type="EMBL" id="RHF50589.1"/>
    </source>
</evidence>
<name>A0A414NU06_9FIRM</name>
<dbReference type="InterPro" id="IPR003723">
    <property type="entry name" value="Precorrin-6x_reduct"/>
</dbReference>
<protein>
    <submittedName>
        <fullName evidence="4">Precorrin-6A reductase</fullName>
        <ecNumber evidence="4">1.3.1.54</ecNumber>
    </submittedName>
</protein>
<proteinExistence type="predicted"/>
<dbReference type="NCBIfam" id="TIGR00715">
    <property type="entry name" value="precor6x_red"/>
    <property type="match status" value="1"/>
</dbReference>
<dbReference type="EMBL" id="QRHE01000013">
    <property type="protein sequence ID" value="RHF50589.1"/>
    <property type="molecule type" value="Genomic_DNA"/>
</dbReference>
<dbReference type="UniPathway" id="UPA00148"/>
<dbReference type="PANTHER" id="PTHR36925">
    <property type="entry name" value="COBALT-PRECORRIN-6A REDUCTASE"/>
    <property type="match status" value="1"/>
</dbReference>
<dbReference type="PROSITE" id="PS51014">
    <property type="entry name" value="COBK_CBIJ"/>
    <property type="match status" value="1"/>
</dbReference>
<dbReference type="OrthoDB" id="9780707at2"/>
<sequence length="263" mass="28703">MIFVAAGTQDGRELTGLLLDAGYKVTASVVSHYGEQLLECCGSERLTINDKPLDREALETYLRGHRATCFVDASHPYAVHVSENAMAACHAFSIPYLRYERSLTDLSAETAAKIICVHSYEEAAEAAAKCGKVVFLTTGSRNLQRFTESKALADCTLIARVLPTAEVLSLCEKLGLSPKQIVAMQGPFSKELNYEMFRQCRADVIVTKNSGTIGGTDTKIAAAAALGIPVIIIDRPVLPYDHLVHTYEEVLAFVETIENREDS</sequence>
<dbReference type="GO" id="GO:0009236">
    <property type="term" value="P:cobalamin biosynthetic process"/>
    <property type="evidence" value="ECO:0007669"/>
    <property type="project" value="UniProtKB-UniPathway"/>
</dbReference>
<comment type="caution">
    <text evidence="4">The sequence shown here is derived from an EMBL/GenBank/DDBJ whole genome shotgun (WGS) entry which is preliminary data.</text>
</comment>
<dbReference type="RefSeq" id="WP_118176726.1">
    <property type="nucleotide sequence ID" value="NZ_JAQEAO010000066.1"/>
</dbReference>
<evidence type="ECO:0000256" key="3">
    <source>
        <dbReference type="ARBA" id="ARBA00023002"/>
    </source>
</evidence>
<evidence type="ECO:0000256" key="2">
    <source>
        <dbReference type="ARBA" id="ARBA00022573"/>
    </source>
</evidence>
<accession>A0A414NU06</accession>
<dbReference type="GO" id="GO:0016994">
    <property type="term" value="F:precorrin-6A reductase activity"/>
    <property type="evidence" value="ECO:0007669"/>
    <property type="project" value="UniProtKB-EC"/>
</dbReference>
<evidence type="ECO:0000256" key="1">
    <source>
        <dbReference type="ARBA" id="ARBA00004953"/>
    </source>
</evidence>
<comment type="pathway">
    <text evidence="1">Cofactor biosynthesis; adenosylcobalamin biosynthesis.</text>
</comment>
<dbReference type="Proteomes" id="UP000283442">
    <property type="component" value="Unassembled WGS sequence"/>
</dbReference>
<evidence type="ECO:0000313" key="5">
    <source>
        <dbReference type="Proteomes" id="UP000283442"/>
    </source>
</evidence>
<keyword evidence="3 4" id="KW-0560">Oxidoreductase</keyword>
<organism evidence="4 5">
    <name type="scientific">Mitsuokella multacida</name>
    <dbReference type="NCBI Taxonomy" id="52226"/>
    <lineage>
        <taxon>Bacteria</taxon>
        <taxon>Bacillati</taxon>
        <taxon>Bacillota</taxon>
        <taxon>Negativicutes</taxon>
        <taxon>Selenomonadales</taxon>
        <taxon>Selenomonadaceae</taxon>
        <taxon>Mitsuokella</taxon>
    </lineage>
</organism>
<dbReference type="PANTHER" id="PTHR36925:SF1">
    <property type="entry name" value="COBALT-PRECORRIN-6A REDUCTASE"/>
    <property type="match status" value="1"/>
</dbReference>
<keyword evidence="2" id="KW-0169">Cobalamin biosynthesis</keyword>
<reference evidence="4 5" key="1">
    <citation type="submission" date="2018-08" db="EMBL/GenBank/DDBJ databases">
        <title>A genome reference for cultivated species of the human gut microbiota.</title>
        <authorList>
            <person name="Zou Y."/>
            <person name="Xue W."/>
            <person name="Luo G."/>
        </authorList>
    </citation>
    <scope>NUCLEOTIDE SEQUENCE [LARGE SCALE GENOMIC DNA]</scope>
    <source>
        <strain evidence="4 5">AM25-21AC</strain>
    </source>
</reference>